<accession>A0ABZ2M4M0</accession>
<proteinExistence type="predicted"/>
<dbReference type="RefSeq" id="WP_394827738.1">
    <property type="nucleotide sequence ID" value="NZ_CP089984.1"/>
</dbReference>
<evidence type="ECO:0000313" key="2">
    <source>
        <dbReference type="Proteomes" id="UP001370348"/>
    </source>
</evidence>
<gene>
    <name evidence="1" type="ORF">LZC94_12655</name>
</gene>
<protein>
    <submittedName>
        <fullName evidence="1">Uncharacterized protein</fullName>
    </submittedName>
</protein>
<sequence length="164" mass="18562">MDEWTKKGILEQLAINVHDLVTTVHDDVWARLDELVTSNVAWLREHPETPWLYESGVRYRKKIHDAPWEGIGRLLQCGEADGPELVAWRIAELREREMESASVPFIEVTSILPAPADPDWDALQIGATVYVAVQRIDGYIEHPSRLAAHDLEACADSARVPIFN</sequence>
<dbReference type="EMBL" id="CP089984">
    <property type="protein sequence ID" value="WXB18097.1"/>
    <property type="molecule type" value="Genomic_DNA"/>
</dbReference>
<organism evidence="1 2">
    <name type="scientific">Pendulispora albinea</name>
    <dbReference type="NCBI Taxonomy" id="2741071"/>
    <lineage>
        <taxon>Bacteria</taxon>
        <taxon>Pseudomonadati</taxon>
        <taxon>Myxococcota</taxon>
        <taxon>Myxococcia</taxon>
        <taxon>Myxococcales</taxon>
        <taxon>Sorangiineae</taxon>
        <taxon>Pendulisporaceae</taxon>
        <taxon>Pendulispora</taxon>
    </lineage>
</organism>
<reference evidence="1 2" key="1">
    <citation type="submission" date="2021-12" db="EMBL/GenBank/DDBJ databases">
        <title>Discovery of the Pendulisporaceae a myxobacterial family with distinct sporulation behavior and unique specialized metabolism.</title>
        <authorList>
            <person name="Garcia R."/>
            <person name="Popoff A."/>
            <person name="Bader C.D."/>
            <person name="Loehr J."/>
            <person name="Walesch S."/>
            <person name="Walt C."/>
            <person name="Boldt J."/>
            <person name="Bunk B."/>
            <person name="Haeckl F.J.F.P.J."/>
            <person name="Gunesch A.P."/>
            <person name="Birkelbach J."/>
            <person name="Nuebel U."/>
            <person name="Pietschmann T."/>
            <person name="Bach T."/>
            <person name="Mueller R."/>
        </authorList>
    </citation>
    <scope>NUCLEOTIDE SEQUENCE [LARGE SCALE GENOMIC DNA]</scope>
    <source>
        <strain evidence="1 2">MSr11954</strain>
    </source>
</reference>
<dbReference type="Proteomes" id="UP001370348">
    <property type="component" value="Chromosome"/>
</dbReference>
<name>A0ABZ2M4M0_9BACT</name>
<keyword evidence="2" id="KW-1185">Reference proteome</keyword>
<evidence type="ECO:0000313" key="1">
    <source>
        <dbReference type="EMBL" id="WXB18097.1"/>
    </source>
</evidence>